<organism evidence="1 2">
    <name type="scientific">Vermiconidia calcicola</name>
    <dbReference type="NCBI Taxonomy" id="1690605"/>
    <lineage>
        <taxon>Eukaryota</taxon>
        <taxon>Fungi</taxon>
        <taxon>Dikarya</taxon>
        <taxon>Ascomycota</taxon>
        <taxon>Pezizomycotina</taxon>
        <taxon>Dothideomycetes</taxon>
        <taxon>Dothideomycetidae</taxon>
        <taxon>Mycosphaerellales</taxon>
        <taxon>Extremaceae</taxon>
        <taxon>Vermiconidia</taxon>
    </lineage>
</organism>
<accession>A0ACC3MBQ4</accession>
<evidence type="ECO:0000313" key="1">
    <source>
        <dbReference type="EMBL" id="KAK3684437.1"/>
    </source>
</evidence>
<sequence>MDCCGSVDELSEQILALLFPEIGTAEAAHGSPRKDGRGEGVQEQEALTPHGHGDGHADCNGVGNEEDGIAKADEQGSTVAGQIAAVDGHSTPESVTEAGDAMQPADDVHATLETLEDRIRQLEERSEASHNRRIIMSNRIDSIQTSIAALSTHVTALDNRVAQQEQYSVPRWQRIVDLACAVLLSVGFMLLVRWLEVLGPACGGANAD</sequence>
<reference evidence="1" key="1">
    <citation type="submission" date="2023-07" db="EMBL/GenBank/DDBJ databases">
        <title>Black Yeasts Isolated from many extreme environments.</title>
        <authorList>
            <person name="Coleine C."/>
            <person name="Stajich J.E."/>
            <person name="Selbmann L."/>
        </authorList>
    </citation>
    <scope>NUCLEOTIDE SEQUENCE</scope>
    <source>
        <strain evidence="1">CCFEE 5714</strain>
    </source>
</reference>
<proteinExistence type="predicted"/>
<dbReference type="Proteomes" id="UP001281147">
    <property type="component" value="Unassembled WGS sequence"/>
</dbReference>
<name>A0ACC3MBQ4_9PEZI</name>
<keyword evidence="2" id="KW-1185">Reference proteome</keyword>
<evidence type="ECO:0000313" key="2">
    <source>
        <dbReference type="Proteomes" id="UP001281147"/>
    </source>
</evidence>
<gene>
    <name evidence="1" type="ORF">LTR37_020277</name>
</gene>
<comment type="caution">
    <text evidence="1">The sequence shown here is derived from an EMBL/GenBank/DDBJ whole genome shotgun (WGS) entry which is preliminary data.</text>
</comment>
<protein>
    <submittedName>
        <fullName evidence="1">Uncharacterized protein</fullName>
    </submittedName>
</protein>
<dbReference type="EMBL" id="JAUTXU010000345">
    <property type="protein sequence ID" value="KAK3684437.1"/>
    <property type="molecule type" value="Genomic_DNA"/>
</dbReference>